<dbReference type="PANTHER" id="PTHR43601">
    <property type="entry name" value="THIOREDOXIN, MITOCHONDRIAL"/>
    <property type="match status" value="1"/>
</dbReference>
<organism evidence="2 3">
    <name type="scientific">Cecembia calidifontis</name>
    <dbReference type="NCBI Taxonomy" id="1187080"/>
    <lineage>
        <taxon>Bacteria</taxon>
        <taxon>Pseudomonadati</taxon>
        <taxon>Bacteroidota</taxon>
        <taxon>Cytophagia</taxon>
        <taxon>Cytophagales</taxon>
        <taxon>Cyclobacteriaceae</taxon>
        <taxon>Cecembia</taxon>
    </lineage>
</organism>
<dbReference type="PROSITE" id="PS51352">
    <property type="entry name" value="THIOREDOXIN_2"/>
    <property type="match status" value="1"/>
</dbReference>
<comment type="caution">
    <text evidence="2">The sequence shown here is derived from an EMBL/GenBank/DDBJ whole genome shotgun (WGS) entry which is preliminary data.</text>
</comment>
<feature type="domain" description="Thioredoxin" evidence="1">
    <location>
        <begin position="1"/>
        <end position="107"/>
    </location>
</feature>
<dbReference type="GO" id="GO:0045454">
    <property type="term" value="P:cell redox homeostasis"/>
    <property type="evidence" value="ECO:0007669"/>
    <property type="project" value="TreeGrafter"/>
</dbReference>
<dbReference type="Pfam" id="PF00085">
    <property type="entry name" value="Thioredoxin"/>
    <property type="match status" value="1"/>
</dbReference>
<dbReference type="CDD" id="cd02947">
    <property type="entry name" value="TRX_family"/>
    <property type="match status" value="1"/>
</dbReference>
<protein>
    <submittedName>
        <fullName evidence="2">Thioredoxin</fullName>
    </submittedName>
</protein>
<dbReference type="SUPFAM" id="SSF52833">
    <property type="entry name" value="Thioredoxin-like"/>
    <property type="match status" value="1"/>
</dbReference>
<dbReference type="InterPro" id="IPR036249">
    <property type="entry name" value="Thioredoxin-like_sf"/>
</dbReference>
<dbReference type="PANTHER" id="PTHR43601:SF3">
    <property type="entry name" value="THIOREDOXIN, MITOCHONDRIAL"/>
    <property type="match status" value="1"/>
</dbReference>
<sequence length="111" mass="13126">MELDLQYSVQEFEEMLQQKPAVMVYFYQETCGVCKILFPKVKELVEDKFPQIELIVLEAEKNKELAAQLRMLAVPGILIYFDGKEFFRSNGLITLHELERKVERPYLLFFS</sequence>
<gene>
    <name evidence="2" type="ORF">BC751_4346</name>
</gene>
<name>A0A4Q7PG38_9BACT</name>
<dbReference type="EMBL" id="SGXG01000001">
    <property type="protein sequence ID" value="RZS98680.1"/>
    <property type="molecule type" value="Genomic_DNA"/>
</dbReference>
<accession>A0A4Q7PG38</accession>
<dbReference type="AlphaFoldDB" id="A0A4Q7PG38"/>
<dbReference type="Proteomes" id="UP000292209">
    <property type="component" value="Unassembled WGS sequence"/>
</dbReference>
<evidence type="ECO:0000313" key="2">
    <source>
        <dbReference type="EMBL" id="RZS98680.1"/>
    </source>
</evidence>
<dbReference type="OrthoDB" id="411356at2"/>
<dbReference type="Gene3D" id="3.40.30.10">
    <property type="entry name" value="Glutaredoxin"/>
    <property type="match status" value="1"/>
</dbReference>
<proteinExistence type="predicted"/>
<keyword evidence="3" id="KW-1185">Reference proteome</keyword>
<evidence type="ECO:0000313" key="3">
    <source>
        <dbReference type="Proteomes" id="UP000292209"/>
    </source>
</evidence>
<dbReference type="RefSeq" id="WP_130277338.1">
    <property type="nucleotide sequence ID" value="NZ_SGXG01000001.1"/>
</dbReference>
<evidence type="ECO:0000259" key="1">
    <source>
        <dbReference type="PROSITE" id="PS51352"/>
    </source>
</evidence>
<reference evidence="2 3" key="1">
    <citation type="submission" date="2019-02" db="EMBL/GenBank/DDBJ databases">
        <title>Genomic Encyclopedia of Archaeal and Bacterial Type Strains, Phase II (KMG-II): from individual species to whole genera.</title>
        <authorList>
            <person name="Goeker M."/>
        </authorList>
    </citation>
    <scope>NUCLEOTIDE SEQUENCE [LARGE SCALE GENOMIC DNA]</scope>
    <source>
        <strain evidence="2 3">DSM 21411</strain>
    </source>
</reference>
<dbReference type="InterPro" id="IPR013766">
    <property type="entry name" value="Thioredoxin_domain"/>
</dbReference>